<keyword evidence="7" id="KW-1185">Reference proteome</keyword>
<evidence type="ECO:0000256" key="2">
    <source>
        <dbReference type="ARBA" id="ARBA00023125"/>
    </source>
</evidence>
<dbReference type="GO" id="GO:0003677">
    <property type="term" value="F:DNA binding"/>
    <property type="evidence" value="ECO:0007669"/>
    <property type="project" value="UniProtKB-KW"/>
</dbReference>
<dbReference type="Gene3D" id="1.10.443.10">
    <property type="entry name" value="Intergrase catalytic core"/>
    <property type="match status" value="1"/>
</dbReference>
<protein>
    <submittedName>
        <fullName evidence="5">Tyrosine-type recombinase/integrase</fullName>
    </submittedName>
</protein>
<organism evidence="5 7">
    <name type="scientific">Dysosmobacter welbionis</name>
    <dbReference type="NCBI Taxonomy" id="2093857"/>
    <lineage>
        <taxon>Bacteria</taxon>
        <taxon>Bacillati</taxon>
        <taxon>Bacillota</taxon>
        <taxon>Clostridia</taxon>
        <taxon>Eubacteriales</taxon>
        <taxon>Oscillospiraceae</taxon>
        <taxon>Dysosmobacter</taxon>
    </lineage>
</organism>
<dbReference type="AlphaFoldDB" id="A0A856HWG9"/>
<dbReference type="EMBL" id="CP034413">
    <property type="protein sequence ID" value="QCI58179.2"/>
    <property type="molecule type" value="Genomic_DNA"/>
</dbReference>
<feature type="domain" description="Tyr recombinase" evidence="4">
    <location>
        <begin position="107"/>
        <end position="307"/>
    </location>
</feature>
<evidence type="ECO:0000256" key="3">
    <source>
        <dbReference type="ARBA" id="ARBA00023172"/>
    </source>
</evidence>
<dbReference type="RefSeq" id="WP_158629672.1">
    <property type="nucleotide sequence ID" value="NZ_CP034413.3"/>
</dbReference>
<dbReference type="SUPFAM" id="SSF56349">
    <property type="entry name" value="DNA breaking-rejoining enzymes"/>
    <property type="match status" value="1"/>
</dbReference>
<dbReference type="KEGG" id="obj:EIO64_05510"/>
<evidence type="ECO:0000256" key="1">
    <source>
        <dbReference type="ARBA" id="ARBA00008857"/>
    </source>
</evidence>
<reference evidence="5" key="3">
    <citation type="submission" date="2021-06" db="EMBL/GenBank/DDBJ databases">
        <authorList>
            <person name="Le Roy T."/>
            <person name="Van der Smissen P."/>
            <person name="Delzenne N."/>
            <person name="Muccioli G."/>
            <person name="Collet J.F."/>
            <person name="Cani P.D."/>
        </authorList>
    </citation>
    <scope>NUCLEOTIDE SEQUENCE</scope>
    <source>
        <strain evidence="5">J115</strain>
    </source>
</reference>
<comment type="similarity">
    <text evidence="1">Belongs to the 'phage' integrase family.</text>
</comment>
<dbReference type="EMBL" id="CP034413">
    <property type="protein sequence ID" value="QCI58745.2"/>
    <property type="molecule type" value="Genomic_DNA"/>
</dbReference>
<keyword evidence="2" id="KW-0238">DNA-binding</keyword>
<dbReference type="PANTHER" id="PTHR30349">
    <property type="entry name" value="PHAGE INTEGRASE-RELATED"/>
    <property type="match status" value="1"/>
</dbReference>
<dbReference type="PROSITE" id="PS51898">
    <property type="entry name" value="TYR_RECOMBINASE"/>
    <property type="match status" value="1"/>
</dbReference>
<evidence type="ECO:0000313" key="6">
    <source>
        <dbReference type="EMBL" id="QCI58745.2"/>
    </source>
</evidence>
<evidence type="ECO:0000313" key="7">
    <source>
        <dbReference type="Proteomes" id="UP000298642"/>
    </source>
</evidence>
<dbReference type="Pfam" id="PF00589">
    <property type="entry name" value="Phage_integrase"/>
    <property type="match status" value="1"/>
</dbReference>
<dbReference type="GO" id="GO:0015074">
    <property type="term" value="P:DNA integration"/>
    <property type="evidence" value="ECO:0007669"/>
    <property type="project" value="InterPro"/>
</dbReference>
<gene>
    <name evidence="5" type="ORF">EIO64_02170</name>
    <name evidence="6" type="ORF">EIO64_05510</name>
</gene>
<dbReference type="GO" id="GO:0006310">
    <property type="term" value="P:DNA recombination"/>
    <property type="evidence" value="ECO:0007669"/>
    <property type="project" value="UniProtKB-KW"/>
</dbReference>
<reference evidence="7" key="1">
    <citation type="submission" date="2018-12" db="EMBL/GenBank/DDBJ databases">
        <title>Dusodibacter welbiota gen. nov., sp. nov., isolated from human faeces and emended description of the Oscillibacter genus.</title>
        <authorList>
            <person name="Le Roy T."/>
            <person name="Van der Smissen P."/>
            <person name="Delzenne N."/>
            <person name="Muccioli G."/>
            <person name="Collet J.F."/>
            <person name="Cani P.D."/>
        </authorList>
    </citation>
    <scope>NUCLEOTIDE SEQUENCE [LARGE SCALE GENOMIC DNA]</scope>
    <source>
        <strain evidence="7">J115</strain>
    </source>
</reference>
<sequence length="332" mass="38080">MSKKPFFTGPFAPICESYVAQKRASGLDYNQQAKLLRLFDNFCKDYEIQSYTITKEIALTWCKKRPNEADATRYSRVSEMQRFAQYLCKQGYPSYLLPALPKCGEQHVPYIFSTDELHLIFERLDSLSPTNLSPNRHLTMPLLFRVLYGCGLRISEALALLKNDVDLKDGILHIRHGKNDRERIVPMSATLTEECRKYAQAVHKNTVESTPFFYAKGGTPYTKSTIGKFFRGILWDVGIPYKGKQFGPRVHDLRHTFCCHNIQKWAEAGLPIYSNLLILSRYVGHTSISSTQYYLRLTAQSFPHIMDICEQNLGGMYAPFDLAMEREGLQDG</sequence>
<reference evidence="5" key="2">
    <citation type="journal article" date="2020" name="Int. J. Syst. Evol. Microbiol.">
        <title>Dysosmobacter welbionis gen. nov., sp. nov., isolated from human faeces and emended description of the genus Oscillibacter.</title>
        <authorList>
            <person name="Le Roy T."/>
            <person name="Van der Smissen P."/>
            <person name="Paquot A."/>
            <person name="Delzenne N."/>
            <person name="Muccioli G.G."/>
            <person name="Collet J.F."/>
            <person name="Cani P.D."/>
        </authorList>
    </citation>
    <scope>NUCLEOTIDE SEQUENCE</scope>
    <source>
        <strain evidence="5">J115</strain>
    </source>
</reference>
<dbReference type="Proteomes" id="UP000298642">
    <property type="component" value="Chromosome"/>
</dbReference>
<evidence type="ECO:0000313" key="5">
    <source>
        <dbReference type="EMBL" id="QCI58179.2"/>
    </source>
</evidence>
<evidence type="ECO:0000259" key="4">
    <source>
        <dbReference type="PROSITE" id="PS51898"/>
    </source>
</evidence>
<keyword evidence="3" id="KW-0233">DNA recombination</keyword>
<dbReference type="InterPro" id="IPR013762">
    <property type="entry name" value="Integrase-like_cat_sf"/>
</dbReference>
<name>A0A856HWG9_9FIRM</name>
<dbReference type="InterPro" id="IPR002104">
    <property type="entry name" value="Integrase_catalytic"/>
</dbReference>
<dbReference type="KEGG" id="obj:EIO64_02170"/>
<accession>A0A856HWG9</accession>
<dbReference type="PANTHER" id="PTHR30349:SF41">
    <property type="entry name" value="INTEGRASE_RECOMBINASE PROTEIN MJ0367-RELATED"/>
    <property type="match status" value="1"/>
</dbReference>
<proteinExistence type="inferred from homology"/>
<dbReference type="InterPro" id="IPR050090">
    <property type="entry name" value="Tyrosine_recombinase_XerCD"/>
</dbReference>
<dbReference type="InterPro" id="IPR011010">
    <property type="entry name" value="DNA_brk_join_enz"/>
</dbReference>